<evidence type="ECO:0000313" key="6">
    <source>
        <dbReference type="EMBL" id="MDT0275911.1"/>
    </source>
</evidence>
<keyword evidence="7" id="KW-1185">Reference proteome</keyword>
<dbReference type="PROSITE" id="PS00687">
    <property type="entry name" value="ALDEHYDE_DEHYDR_GLU"/>
    <property type="match status" value="1"/>
</dbReference>
<evidence type="ECO:0000256" key="1">
    <source>
        <dbReference type="ARBA" id="ARBA00009986"/>
    </source>
</evidence>
<dbReference type="PANTHER" id="PTHR42804:SF1">
    <property type="entry name" value="ALDEHYDE DEHYDROGENASE-RELATED"/>
    <property type="match status" value="1"/>
</dbReference>
<dbReference type="SUPFAM" id="SSF53720">
    <property type="entry name" value="ALDH-like"/>
    <property type="match status" value="1"/>
</dbReference>
<reference evidence="7" key="1">
    <citation type="submission" date="2023-07" db="EMBL/GenBank/DDBJ databases">
        <title>30 novel species of actinomycetes from the DSMZ collection.</title>
        <authorList>
            <person name="Nouioui I."/>
        </authorList>
    </citation>
    <scope>NUCLEOTIDE SEQUENCE [LARGE SCALE GENOMIC DNA]</scope>
    <source>
        <strain evidence="7">DSM 46792</strain>
    </source>
</reference>
<dbReference type="Gene3D" id="3.40.309.10">
    <property type="entry name" value="Aldehyde Dehydrogenase, Chain A, domain 2"/>
    <property type="match status" value="1"/>
</dbReference>
<name>A0ABU2K6X4_9ACTN</name>
<evidence type="ECO:0000256" key="4">
    <source>
        <dbReference type="RuleBase" id="RU003345"/>
    </source>
</evidence>
<dbReference type="CDD" id="cd07138">
    <property type="entry name" value="ALDH_CddD_SSP0762"/>
    <property type="match status" value="1"/>
</dbReference>
<accession>A0ABU2K6X4</accession>
<feature type="active site" evidence="3">
    <location>
        <position position="244"/>
    </location>
</feature>
<dbReference type="PANTHER" id="PTHR42804">
    <property type="entry name" value="ALDEHYDE DEHYDROGENASE"/>
    <property type="match status" value="1"/>
</dbReference>
<dbReference type="EMBL" id="JAVREI010000004">
    <property type="protein sequence ID" value="MDT0275911.1"/>
    <property type="molecule type" value="Genomic_DNA"/>
</dbReference>
<comment type="similarity">
    <text evidence="1 4">Belongs to the aldehyde dehydrogenase family.</text>
</comment>
<evidence type="ECO:0000256" key="2">
    <source>
        <dbReference type="ARBA" id="ARBA00023002"/>
    </source>
</evidence>
<dbReference type="Proteomes" id="UP001183222">
    <property type="component" value="Unassembled WGS sequence"/>
</dbReference>
<dbReference type="InterPro" id="IPR016162">
    <property type="entry name" value="Ald_DH_N"/>
</dbReference>
<evidence type="ECO:0000259" key="5">
    <source>
        <dbReference type="Pfam" id="PF00171"/>
    </source>
</evidence>
<evidence type="ECO:0000256" key="3">
    <source>
        <dbReference type="PROSITE-ProRule" id="PRU10007"/>
    </source>
</evidence>
<sequence>MSREFDGALIDGRWVRIEGRNRVENPADASTVGWCGSGTPADVDAAVEAARRAAGTWARINPQERADRLDALVDALRRRRDELVDVTVAEVGAPVSVARESHVDLAIEIFESAARNARAFRFEEELGSSLLVRQPAGVVAAITPWNYPLYQLAAKVGPALAAGCTVLLKPAELAPLSAHQFAQAVLDAGLPAGVVNLVPGGGSVVGAALAAHPDVDLVSFTGSTGVGRHVAAAAAANLARVSLELGGKSASIVCPGADLGSAVRATVDSAMLNSGQTCSAWTRLLVPHDELEAALSIAAEHCSRLVVGDPRSEDTDLGPLISSAQRDAVRAVIESARRRGARLVTGGTASPRGLGQGYYLPPTVLADLPVSDPASQEEIFGPVLVVHGYDTVDEAVQTANGTAYGLSGAVFAADEPTAMHVARQLETGQVDVNGAPFNVDAPFGGWKASGIGRELGPVGLEEYTQLTSIQR</sequence>
<dbReference type="RefSeq" id="WP_311344734.1">
    <property type="nucleotide sequence ID" value="NZ_JAVREI010000004.1"/>
</dbReference>
<gene>
    <name evidence="6" type="ORF">RM425_08345</name>
</gene>
<evidence type="ECO:0000313" key="7">
    <source>
        <dbReference type="Proteomes" id="UP001183222"/>
    </source>
</evidence>
<dbReference type="InterPro" id="IPR015590">
    <property type="entry name" value="Aldehyde_DH_dom"/>
</dbReference>
<keyword evidence="2 4" id="KW-0560">Oxidoreductase</keyword>
<organism evidence="6 7">
    <name type="scientific">Blastococcus goldschmidtiae</name>
    <dbReference type="NCBI Taxonomy" id="3075546"/>
    <lineage>
        <taxon>Bacteria</taxon>
        <taxon>Bacillati</taxon>
        <taxon>Actinomycetota</taxon>
        <taxon>Actinomycetes</taxon>
        <taxon>Geodermatophilales</taxon>
        <taxon>Geodermatophilaceae</taxon>
        <taxon>Blastococcus</taxon>
    </lineage>
</organism>
<dbReference type="InterPro" id="IPR029510">
    <property type="entry name" value="Ald_DH_CS_GLU"/>
</dbReference>
<proteinExistence type="inferred from homology"/>
<dbReference type="InterPro" id="IPR016161">
    <property type="entry name" value="Ald_DH/histidinol_DH"/>
</dbReference>
<dbReference type="Gene3D" id="3.40.605.10">
    <property type="entry name" value="Aldehyde Dehydrogenase, Chain A, domain 1"/>
    <property type="match status" value="1"/>
</dbReference>
<dbReference type="InterPro" id="IPR016163">
    <property type="entry name" value="Ald_DH_C"/>
</dbReference>
<feature type="domain" description="Aldehyde dehydrogenase" evidence="5">
    <location>
        <begin position="20"/>
        <end position="468"/>
    </location>
</feature>
<protein>
    <submittedName>
        <fullName evidence="6">Aldehyde dehydrogenase family protein</fullName>
    </submittedName>
</protein>
<comment type="caution">
    <text evidence="6">The sequence shown here is derived from an EMBL/GenBank/DDBJ whole genome shotgun (WGS) entry which is preliminary data.</text>
</comment>
<dbReference type="Pfam" id="PF00171">
    <property type="entry name" value="Aldedh"/>
    <property type="match status" value="1"/>
</dbReference>